<dbReference type="PROSITE" id="PS01031">
    <property type="entry name" value="SHSP"/>
    <property type="match status" value="1"/>
</dbReference>
<gene>
    <name evidence="4" type="ORF">BpHYR1_037732</name>
</gene>
<dbReference type="SUPFAM" id="SSF49764">
    <property type="entry name" value="HSP20-like chaperones"/>
    <property type="match status" value="1"/>
</dbReference>
<keyword evidence="5" id="KW-1185">Reference proteome</keyword>
<accession>A0A3M7SB96</accession>
<organism evidence="4 5">
    <name type="scientific">Brachionus plicatilis</name>
    <name type="common">Marine rotifer</name>
    <name type="synonym">Brachionus muelleri</name>
    <dbReference type="NCBI Taxonomy" id="10195"/>
    <lineage>
        <taxon>Eukaryota</taxon>
        <taxon>Metazoa</taxon>
        <taxon>Spiralia</taxon>
        <taxon>Gnathifera</taxon>
        <taxon>Rotifera</taxon>
        <taxon>Eurotatoria</taxon>
        <taxon>Monogononta</taxon>
        <taxon>Pseudotrocha</taxon>
        <taxon>Ploima</taxon>
        <taxon>Brachionidae</taxon>
        <taxon>Brachionus</taxon>
    </lineage>
</organism>
<feature type="domain" description="SHSP" evidence="3">
    <location>
        <begin position="1"/>
        <end position="102"/>
    </location>
</feature>
<protein>
    <recommendedName>
        <fullName evidence="3">SHSP domain-containing protein</fullName>
    </recommendedName>
</protein>
<dbReference type="AlphaFoldDB" id="A0A3M7SB96"/>
<dbReference type="InterPro" id="IPR002068">
    <property type="entry name" value="A-crystallin/Hsp20_dom"/>
</dbReference>
<dbReference type="InterPro" id="IPR008978">
    <property type="entry name" value="HSP20-like_chaperone"/>
</dbReference>
<proteinExistence type="inferred from homology"/>
<evidence type="ECO:0000259" key="3">
    <source>
        <dbReference type="PROSITE" id="PS01031"/>
    </source>
</evidence>
<dbReference type="Pfam" id="PF00011">
    <property type="entry name" value="HSP20"/>
    <property type="match status" value="1"/>
</dbReference>
<dbReference type="Gene3D" id="2.60.40.790">
    <property type="match status" value="1"/>
</dbReference>
<dbReference type="Proteomes" id="UP000276133">
    <property type="component" value="Unassembled WGS sequence"/>
</dbReference>
<dbReference type="EMBL" id="REGN01001715">
    <property type="protein sequence ID" value="RNA32999.1"/>
    <property type="molecule type" value="Genomic_DNA"/>
</dbReference>
<evidence type="ECO:0000313" key="5">
    <source>
        <dbReference type="Proteomes" id="UP000276133"/>
    </source>
</evidence>
<comment type="similarity">
    <text evidence="1 2">Belongs to the small heat shock protein (HSP20) family.</text>
</comment>
<sequence length="205" mass="23540">MKPRVPETHRIRVDCTGYPADSIKVSISADKRSLTVSAREGDNTDPDKDYSFKEFKIIYGLPANADTLRMSSSLKENGDLIVDVPFIINKHVKTERFDSKINEKKVHFDDNDSKIFDSKIVAFEEKPLEEEDQILTRITEQNFYKKIKISEKGTRFNSPLEKESNLENDDTDFSRMIPIEMTSGIKSNSSNYVTIPIQIVNRNKN</sequence>
<evidence type="ECO:0000256" key="2">
    <source>
        <dbReference type="RuleBase" id="RU003616"/>
    </source>
</evidence>
<name>A0A3M7SB96_BRAPC</name>
<reference evidence="4 5" key="1">
    <citation type="journal article" date="2018" name="Sci. Rep.">
        <title>Genomic signatures of local adaptation to the degree of environmental predictability in rotifers.</title>
        <authorList>
            <person name="Franch-Gras L."/>
            <person name="Hahn C."/>
            <person name="Garcia-Roger E.M."/>
            <person name="Carmona M.J."/>
            <person name="Serra M."/>
            <person name="Gomez A."/>
        </authorList>
    </citation>
    <scope>NUCLEOTIDE SEQUENCE [LARGE SCALE GENOMIC DNA]</scope>
    <source>
        <strain evidence="4">HYR1</strain>
    </source>
</reference>
<evidence type="ECO:0000313" key="4">
    <source>
        <dbReference type="EMBL" id="RNA32999.1"/>
    </source>
</evidence>
<comment type="caution">
    <text evidence="4">The sequence shown here is derived from an EMBL/GenBank/DDBJ whole genome shotgun (WGS) entry which is preliminary data.</text>
</comment>
<evidence type="ECO:0000256" key="1">
    <source>
        <dbReference type="PROSITE-ProRule" id="PRU00285"/>
    </source>
</evidence>